<evidence type="ECO:0000313" key="2">
    <source>
        <dbReference type="EMBL" id="WZW87932.1"/>
    </source>
</evidence>
<feature type="transmembrane region" description="Helical" evidence="1">
    <location>
        <begin position="74"/>
        <end position="94"/>
    </location>
</feature>
<dbReference type="EMBL" id="CP150637">
    <property type="protein sequence ID" value="WZW87932.1"/>
    <property type="molecule type" value="Genomic_DNA"/>
</dbReference>
<feature type="transmembrane region" description="Helical" evidence="1">
    <location>
        <begin position="37"/>
        <end position="62"/>
    </location>
</feature>
<keyword evidence="1" id="KW-1133">Transmembrane helix</keyword>
<evidence type="ECO:0000313" key="3">
    <source>
        <dbReference type="Proteomes" id="UP001449178"/>
    </source>
</evidence>
<dbReference type="Proteomes" id="UP001449178">
    <property type="component" value="Chromosome"/>
</dbReference>
<gene>
    <name evidence="2" type="ORF">WMO13_00700</name>
</gene>
<evidence type="ECO:0000256" key="1">
    <source>
        <dbReference type="SAM" id="Phobius"/>
    </source>
</evidence>
<keyword evidence="1" id="KW-0812">Transmembrane</keyword>
<feature type="transmembrane region" description="Helical" evidence="1">
    <location>
        <begin position="9"/>
        <end position="31"/>
    </location>
</feature>
<proteinExistence type="predicted"/>
<protein>
    <submittedName>
        <fullName evidence="2">Uncharacterized protein</fullName>
    </submittedName>
</protein>
<name>A0ABZ3C1A8_9GAMM</name>
<keyword evidence="1" id="KW-0472">Membrane</keyword>
<feature type="transmembrane region" description="Helical" evidence="1">
    <location>
        <begin position="128"/>
        <end position="145"/>
    </location>
</feature>
<keyword evidence="3" id="KW-1185">Reference proteome</keyword>
<accession>A0ABZ3C1A8</accession>
<reference evidence="2 3" key="1">
    <citation type="submission" date="2024-03" db="EMBL/GenBank/DDBJ databases">
        <title>Complete Genome Sequence and Annotation of Ignatzschineria larvae DSM 13226.</title>
        <authorList>
            <person name="Cantrell E."/>
            <person name="Burcham Z.M."/>
        </authorList>
    </citation>
    <scope>NUCLEOTIDE SEQUENCE [LARGE SCALE GENOMIC DNA]</scope>
    <source>
        <strain evidence="2 3">DSM 13226</strain>
    </source>
</reference>
<organism evidence="2 3">
    <name type="scientific">Ignatzschineria larvae DSM 13226</name>
    <dbReference type="NCBI Taxonomy" id="1111732"/>
    <lineage>
        <taxon>Bacteria</taxon>
        <taxon>Pseudomonadati</taxon>
        <taxon>Pseudomonadota</taxon>
        <taxon>Gammaproteobacteria</taxon>
        <taxon>Cardiobacteriales</taxon>
        <taxon>Ignatzschineriaceae</taxon>
        <taxon>Ignatzschineria</taxon>
    </lineage>
</organism>
<sequence length="153" mass="17660">MARISQKDYWLCLLIYIVLIFVTTVLIIALIEHIPQLGLMIADITIIPFAVIAFAFITYIIFGRVRDFSPHRETFLLFYLPSFLVYIPDFIASFKTIFSSNLYNEAFAARYINYKIEAFEQGIFGINYLYIITISLVLIFILGLIPPARATLK</sequence>
<dbReference type="RefSeq" id="WP_026879231.1">
    <property type="nucleotide sequence ID" value="NZ_AZOD01000028.1"/>
</dbReference>